<protein>
    <submittedName>
        <fullName evidence="2">Uncharacterized protein</fullName>
    </submittedName>
</protein>
<feature type="region of interest" description="Disordered" evidence="1">
    <location>
        <begin position="60"/>
        <end position="81"/>
    </location>
</feature>
<dbReference type="STRING" id="363999.A0A439CPH5"/>
<proteinExistence type="predicted"/>
<comment type="caution">
    <text evidence="2">The sequence shown here is derived from an EMBL/GenBank/DDBJ whole genome shotgun (WGS) entry which is preliminary data.</text>
</comment>
<evidence type="ECO:0000256" key="1">
    <source>
        <dbReference type="SAM" id="MobiDB-lite"/>
    </source>
</evidence>
<gene>
    <name evidence="2" type="ORF">EKO27_g11055</name>
</gene>
<dbReference type="Proteomes" id="UP000286045">
    <property type="component" value="Unassembled WGS sequence"/>
</dbReference>
<keyword evidence="3" id="KW-1185">Reference proteome</keyword>
<accession>A0A439CPH5</accession>
<name>A0A439CPH5_9PEZI</name>
<reference evidence="2 3" key="1">
    <citation type="submission" date="2018-12" db="EMBL/GenBank/DDBJ databases">
        <title>Draft genome sequence of Xylaria grammica IHI A82.</title>
        <authorList>
            <person name="Buettner E."/>
            <person name="Kellner H."/>
        </authorList>
    </citation>
    <scope>NUCLEOTIDE SEQUENCE [LARGE SCALE GENOMIC DNA]</scope>
    <source>
        <strain evidence="2 3">IHI A82</strain>
    </source>
</reference>
<dbReference type="AlphaFoldDB" id="A0A439CPH5"/>
<sequence>MADYVTAVTSTSAMHPAIAQLLQPTPDLGGKTDIDLVSEYGGPLGQFWAALAELVPDRGAYTEPGKKGDGHVPSSPLDQPARKRNRITVEHADMVDSTQILVGSSSPAQESSQVSARDDAFVAENHEHDPMAREVNTERLLTCFVRYILYSIPYLDWALNNRLDCRTHLATKVTMTGGWVIQAEYDGGLRLRRGIASDGDDGLHVYYIRSRSADCYHVMFEAKKAFQINDGQPTISANWLGQMTAEALVGRLARSNFNSESHVLIIAAALHFVCFLDFDITDSYLEDIQQETPMLTLPVGYTSWLDLKDHKERRYAVENMARLIQLSE</sequence>
<evidence type="ECO:0000313" key="2">
    <source>
        <dbReference type="EMBL" id="RWA04050.1"/>
    </source>
</evidence>
<dbReference type="EMBL" id="RYZI01000644">
    <property type="protein sequence ID" value="RWA04050.1"/>
    <property type="molecule type" value="Genomic_DNA"/>
</dbReference>
<evidence type="ECO:0000313" key="3">
    <source>
        <dbReference type="Proteomes" id="UP000286045"/>
    </source>
</evidence>
<organism evidence="2 3">
    <name type="scientific">Xylaria grammica</name>
    <dbReference type="NCBI Taxonomy" id="363999"/>
    <lineage>
        <taxon>Eukaryota</taxon>
        <taxon>Fungi</taxon>
        <taxon>Dikarya</taxon>
        <taxon>Ascomycota</taxon>
        <taxon>Pezizomycotina</taxon>
        <taxon>Sordariomycetes</taxon>
        <taxon>Xylariomycetidae</taxon>
        <taxon>Xylariales</taxon>
        <taxon>Xylariaceae</taxon>
        <taxon>Xylaria</taxon>
    </lineage>
</organism>